<evidence type="ECO:0000313" key="4">
    <source>
        <dbReference type="EMBL" id="TVT21218.1"/>
    </source>
</evidence>
<dbReference type="OrthoDB" id="9797538at2"/>
<dbReference type="PANTHER" id="PTHR44196:SF2">
    <property type="entry name" value="SHORT-CHAIN DEHYDROGENASE-RELATED"/>
    <property type="match status" value="1"/>
</dbReference>
<comment type="caution">
    <text evidence="4">The sequence shown here is derived from an EMBL/GenBank/DDBJ whole genome shotgun (WGS) entry which is preliminary data.</text>
</comment>
<evidence type="ECO:0000256" key="3">
    <source>
        <dbReference type="SAM" id="MobiDB-lite"/>
    </source>
</evidence>
<dbReference type="InterPro" id="IPR036291">
    <property type="entry name" value="NAD(P)-bd_dom_sf"/>
</dbReference>
<evidence type="ECO:0000256" key="1">
    <source>
        <dbReference type="ARBA" id="ARBA00006484"/>
    </source>
</evidence>
<evidence type="ECO:0000313" key="5">
    <source>
        <dbReference type="Proteomes" id="UP000318578"/>
    </source>
</evidence>
<dbReference type="EMBL" id="VJZA01000028">
    <property type="protein sequence ID" value="TVT21218.1"/>
    <property type="molecule type" value="Genomic_DNA"/>
</dbReference>
<feature type="region of interest" description="Disordered" evidence="3">
    <location>
        <begin position="236"/>
        <end position="263"/>
    </location>
</feature>
<dbReference type="PANTHER" id="PTHR44196">
    <property type="entry name" value="DEHYDROGENASE/REDUCTASE SDR FAMILY MEMBER 7B"/>
    <property type="match status" value="1"/>
</dbReference>
<dbReference type="RefSeq" id="WP_144639709.1">
    <property type="nucleotide sequence ID" value="NZ_BNAX01000010.1"/>
</dbReference>
<dbReference type="Pfam" id="PF00106">
    <property type="entry name" value="adh_short"/>
    <property type="match status" value="1"/>
</dbReference>
<keyword evidence="2" id="KW-0560">Oxidoreductase</keyword>
<protein>
    <submittedName>
        <fullName evidence="4">SDR family NAD(P)-dependent oxidoreductase</fullName>
    </submittedName>
</protein>
<dbReference type="Proteomes" id="UP000318578">
    <property type="component" value="Unassembled WGS sequence"/>
</dbReference>
<gene>
    <name evidence="4" type="ORF">FNH06_17625</name>
</gene>
<sequence length="263" mass="27370">MTDTTGKPLAVVTGASTGIGRELAKQFAEHGFDLVIAAENAELDDAKREIPALGAQVDALRVDLAKPEGVEELVGHVGGRPVTALALNAGVGVGGSFTDGGSLEDQLTIVDLNVRSTVHLAKRVIPRMVEQGGGRVLFTSSIAASTPGPFQSVYHASKSFVGSFAQALREELKDTGVTVTALMPGPTDTEFFTRAGMEDTKLGAGPKDDAAEVGKEGYEALMNGKDHVITGARNKVQAKVSQHSPDTLATKMTRKMSEPGSAS</sequence>
<dbReference type="GO" id="GO:0016020">
    <property type="term" value="C:membrane"/>
    <property type="evidence" value="ECO:0007669"/>
    <property type="project" value="TreeGrafter"/>
</dbReference>
<proteinExistence type="inferred from homology"/>
<name>A0A558AAD4_9PSEU</name>
<comment type="similarity">
    <text evidence="1">Belongs to the short-chain dehydrogenases/reductases (SDR) family.</text>
</comment>
<keyword evidence="5" id="KW-1185">Reference proteome</keyword>
<organism evidence="4 5">
    <name type="scientific">Amycolatopsis acidiphila</name>
    <dbReference type="NCBI Taxonomy" id="715473"/>
    <lineage>
        <taxon>Bacteria</taxon>
        <taxon>Bacillati</taxon>
        <taxon>Actinomycetota</taxon>
        <taxon>Actinomycetes</taxon>
        <taxon>Pseudonocardiales</taxon>
        <taxon>Pseudonocardiaceae</taxon>
        <taxon>Amycolatopsis</taxon>
    </lineage>
</organism>
<dbReference type="Gene3D" id="3.40.50.720">
    <property type="entry name" value="NAD(P)-binding Rossmann-like Domain"/>
    <property type="match status" value="1"/>
</dbReference>
<evidence type="ECO:0000256" key="2">
    <source>
        <dbReference type="ARBA" id="ARBA00023002"/>
    </source>
</evidence>
<reference evidence="4 5" key="1">
    <citation type="submission" date="2019-07" db="EMBL/GenBank/DDBJ databases">
        <title>New species of Amycolatopsis and Streptomyces.</title>
        <authorList>
            <person name="Duangmal K."/>
            <person name="Teo W.F.A."/>
            <person name="Lipun K."/>
        </authorList>
    </citation>
    <scope>NUCLEOTIDE SEQUENCE [LARGE SCALE GENOMIC DNA]</scope>
    <source>
        <strain evidence="4 5">JCM 30562</strain>
    </source>
</reference>
<accession>A0A558AAD4</accession>
<dbReference type="AlphaFoldDB" id="A0A558AAD4"/>
<dbReference type="GO" id="GO:0016491">
    <property type="term" value="F:oxidoreductase activity"/>
    <property type="evidence" value="ECO:0007669"/>
    <property type="project" value="UniProtKB-KW"/>
</dbReference>
<dbReference type="SUPFAM" id="SSF51735">
    <property type="entry name" value="NAD(P)-binding Rossmann-fold domains"/>
    <property type="match status" value="1"/>
</dbReference>
<dbReference type="InterPro" id="IPR002347">
    <property type="entry name" value="SDR_fam"/>
</dbReference>
<dbReference type="PRINTS" id="PR00081">
    <property type="entry name" value="GDHRDH"/>
</dbReference>
<dbReference type="CDD" id="cd05233">
    <property type="entry name" value="SDR_c"/>
    <property type="match status" value="1"/>
</dbReference>